<evidence type="ECO:0000313" key="2">
    <source>
        <dbReference type="EMBL" id="PWA77442.1"/>
    </source>
</evidence>
<sequence length="97" mass="11398">MELVHVITFFKQRDCFPNALIAYRVLLTIPFTVSSVERSFLKLELLKSYLQSSMSQERLNRLTLIAIENDLLDNVDYKKMVKNFASKNDRRIAPFIQ</sequence>
<gene>
    <name evidence="2" type="ORF">CTI12_AA223290</name>
</gene>
<dbReference type="STRING" id="35608.A0A2U1NVA6"/>
<feature type="domain" description="HAT C-terminal dimerisation" evidence="1">
    <location>
        <begin position="11"/>
        <end position="71"/>
    </location>
</feature>
<dbReference type="GO" id="GO:0046983">
    <property type="term" value="F:protein dimerization activity"/>
    <property type="evidence" value="ECO:0007669"/>
    <property type="project" value="InterPro"/>
</dbReference>
<dbReference type="EMBL" id="PKPP01002126">
    <property type="protein sequence ID" value="PWA77442.1"/>
    <property type="molecule type" value="Genomic_DNA"/>
</dbReference>
<dbReference type="PANTHER" id="PTHR45749">
    <property type="match status" value="1"/>
</dbReference>
<dbReference type="PANTHER" id="PTHR45749:SF35">
    <property type="entry name" value="AC-LIKE TRANSPOSASE-RELATED"/>
    <property type="match status" value="1"/>
</dbReference>
<dbReference type="OrthoDB" id="1750591at2759"/>
<dbReference type="Pfam" id="PF05699">
    <property type="entry name" value="Dimer_Tnp_hAT"/>
    <property type="match status" value="1"/>
</dbReference>
<keyword evidence="3" id="KW-1185">Reference proteome</keyword>
<protein>
    <submittedName>
        <fullName evidence="2">Zinc finger MYM-type protein 1</fullName>
    </submittedName>
</protein>
<evidence type="ECO:0000313" key="3">
    <source>
        <dbReference type="Proteomes" id="UP000245207"/>
    </source>
</evidence>
<dbReference type="Proteomes" id="UP000245207">
    <property type="component" value="Unassembled WGS sequence"/>
</dbReference>
<proteinExistence type="predicted"/>
<evidence type="ECO:0000259" key="1">
    <source>
        <dbReference type="Pfam" id="PF05699"/>
    </source>
</evidence>
<accession>A0A2U1NVA6</accession>
<name>A0A2U1NVA6_ARTAN</name>
<comment type="caution">
    <text evidence="2">The sequence shown here is derived from an EMBL/GenBank/DDBJ whole genome shotgun (WGS) entry which is preliminary data.</text>
</comment>
<reference evidence="2 3" key="1">
    <citation type="journal article" date="2018" name="Mol. Plant">
        <title>The genome of Artemisia annua provides insight into the evolution of Asteraceae family and artemisinin biosynthesis.</title>
        <authorList>
            <person name="Shen Q."/>
            <person name="Zhang L."/>
            <person name="Liao Z."/>
            <person name="Wang S."/>
            <person name="Yan T."/>
            <person name="Shi P."/>
            <person name="Liu M."/>
            <person name="Fu X."/>
            <person name="Pan Q."/>
            <person name="Wang Y."/>
            <person name="Lv Z."/>
            <person name="Lu X."/>
            <person name="Zhang F."/>
            <person name="Jiang W."/>
            <person name="Ma Y."/>
            <person name="Chen M."/>
            <person name="Hao X."/>
            <person name="Li L."/>
            <person name="Tang Y."/>
            <person name="Lv G."/>
            <person name="Zhou Y."/>
            <person name="Sun X."/>
            <person name="Brodelius P.E."/>
            <person name="Rose J.K.C."/>
            <person name="Tang K."/>
        </authorList>
    </citation>
    <scope>NUCLEOTIDE SEQUENCE [LARGE SCALE GENOMIC DNA]</scope>
    <source>
        <strain evidence="3">cv. Huhao1</strain>
        <tissue evidence="2">Leaf</tissue>
    </source>
</reference>
<organism evidence="2 3">
    <name type="scientific">Artemisia annua</name>
    <name type="common">Sweet wormwood</name>
    <dbReference type="NCBI Taxonomy" id="35608"/>
    <lineage>
        <taxon>Eukaryota</taxon>
        <taxon>Viridiplantae</taxon>
        <taxon>Streptophyta</taxon>
        <taxon>Embryophyta</taxon>
        <taxon>Tracheophyta</taxon>
        <taxon>Spermatophyta</taxon>
        <taxon>Magnoliopsida</taxon>
        <taxon>eudicotyledons</taxon>
        <taxon>Gunneridae</taxon>
        <taxon>Pentapetalae</taxon>
        <taxon>asterids</taxon>
        <taxon>campanulids</taxon>
        <taxon>Asterales</taxon>
        <taxon>Asteraceae</taxon>
        <taxon>Asteroideae</taxon>
        <taxon>Anthemideae</taxon>
        <taxon>Artemisiinae</taxon>
        <taxon>Artemisia</taxon>
    </lineage>
</organism>
<dbReference type="InterPro" id="IPR008906">
    <property type="entry name" value="HATC_C_dom"/>
</dbReference>
<dbReference type="AlphaFoldDB" id="A0A2U1NVA6"/>